<evidence type="ECO:0008006" key="2">
    <source>
        <dbReference type="Google" id="ProtNLM"/>
    </source>
</evidence>
<protein>
    <recommendedName>
        <fullName evidence="2">Cytotoxin</fullName>
    </recommendedName>
</protein>
<gene>
    <name evidence="1" type="ORF">N47_E50790</name>
</gene>
<reference evidence="1" key="1">
    <citation type="journal article" date="2011" name="Environ. Microbiol.">
        <title>Genomic insights into the metabolic potential of the polycyclic aromatic hydrocarbon degrading sulfate-reducing Deltaproteobacterium N47.</title>
        <authorList>
            <person name="Bergmann F."/>
            <person name="Selesi D."/>
            <person name="Weinmaier T."/>
            <person name="Tischler P."/>
            <person name="Rattei T."/>
            <person name="Meckenstock R.U."/>
        </authorList>
    </citation>
    <scope>NUCLEOTIDE SEQUENCE</scope>
</reference>
<dbReference type="AlphaFoldDB" id="E1YJW3"/>
<evidence type="ECO:0000313" key="1">
    <source>
        <dbReference type="EMBL" id="CBX31567.1"/>
    </source>
</evidence>
<dbReference type="InterPro" id="IPR035093">
    <property type="entry name" value="RelE/ParE_toxin_dom_sf"/>
</dbReference>
<name>E1YJW3_9BACT</name>
<accession>E1YJW3</accession>
<sequence length="91" mass="10847">MVKRIESYRFSKKFKKQYNVLPNEIQQAFNQKLSLFLADMLHPSIRVKKIQGTQDRWEGSVTMKYRFTFNFDGEAVVFRTIGTHDILLRES</sequence>
<organism evidence="1">
    <name type="scientific">uncultured Desulfobacterium sp</name>
    <dbReference type="NCBI Taxonomy" id="201089"/>
    <lineage>
        <taxon>Bacteria</taxon>
        <taxon>Pseudomonadati</taxon>
        <taxon>Thermodesulfobacteriota</taxon>
        <taxon>Desulfobacteria</taxon>
        <taxon>Desulfobacterales</taxon>
        <taxon>Desulfobacteriaceae</taxon>
        <taxon>Desulfobacterium</taxon>
        <taxon>environmental samples</taxon>
    </lineage>
</organism>
<dbReference type="SUPFAM" id="SSF143011">
    <property type="entry name" value="RelE-like"/>
    <property type="match status" value="1"/>
</dbReference>
<dbReference type="Gene3D" id="3.30.2310.20">
    <property type="entry name" value="RelE-like"/>
    <property type="match status" value="1"/>
</dbReference>
<proteinExistence type="predicted"/>
<dbReference type="EMBL" id="FR695877">
    <property type="protein sequence ID" value="CBX31567.1"/>
    <property type="molecule type" value="Genomic_DNA"/>
</dbReference>